<dbReference type="InterPro" id="IPR023186">
    <property type="entry name" value="IUNH"/>
</dbReference>
<evidence type="ECO:0000259" key="3">
    <source>
        <dbReference type="Pfam" id="PF01156"/>
    </source>
</evidence>
<name>A0A2T2WT90_9FIRM</name>
<dbReference type="AlphaFoldDB" id="A0A2T2WT90"/>
<evidence type="ECO:0000313" key="4">
    <source>
        <dbReference type="EMBL" id="PSR25461.1"/>
    </source>
</evidence>
<protein>
    <submittedName>
        <fullName evidence="4">Ribosylpyrimidine nucleosidase</fullName>
    </submittedName>
</protein>
<feature type="domain" description="Inosine/uridine-preferring nucleoside hydrolase" evidence="3">
    <location>
        <begin position="1"/>
        <end position="287"/>
    </location>
</feature>
<evidence type="ECO:0000313" key="5">
    <source>
        <dbReference type="Proteomes" id="UP000242699"/>
    </source>
</evidence>
<keyword evidence="2" id="KW-0326">Glycosidase</keyword>
<accession>A0A2T2WT90</accession>
<organism evidence="4 5">
    <name type="scientific">Sulfobacillus benefaciens</name>
    <dbReference type="NCBI Taxonomy" id="453960"/>
    <lineage>
        <taxon>Bacteria</taxon>
        <taxon>Bacillati</taxon>
        <taxon>Bacillota</taxon>
        <taxon>Clostridia</taxon>
        <taxon>Eubacteriales</taxon>
        <taxon>Clostridiales Family XVII. Incertae Sedis</taxon>
        <taxon>Sulfobacillus</taxon>
    </lineage>
</organism>
<dbReference type="SUPFAM" id="SSF53590">
    <property type="entry name" value="Nucleoside hydrolase"/>
    <property type="match status" value="1"/>
</dbReference>
<reference evidence="4 5" key="1">
    <citation type="journal article" date="2014" name="BMC Genomics">
        <title>Comparison of environmental and isolate Sulfobacillus genomes reveals diverse carbon, sulfur, nitrogen, and hydrogen metabolisms.</title>
        <authorList>
            <person name="Justice N.B."/>
            <person name="Norman A."/>
            <person name="Brown C.T."/>
            <person name="Singh A."/>
            <person name="Thomas B.C."/>
            <person name="Banfield J.F."/>
        </authorList>
    </citation>
    <scope>NUCLEOTIDE SEQUENCE [LARGE SCALE GENOMIC DNA]</scope>
    <source>
        <strain evidence="4">AMDSBA1</strain>
    </source>
</reference>
<dbReference type="PANTHER" id="PTHR12304:SF4">
    <property type="entry name" value="URIDINE NUCLEOSIDASE"/>
    <property type="match status" value="1"/>
</dbReference>
<dbReference type="EMBL" id="PXYT01000054">
    <property type="protein sequence ID" value="PSR25461.1"/>
    <property type="molecule type" value="Genomic_DNA"/>
</dbReference>
<dbReference type="GO" id="GO:0006152">
    <property type="term" value="P:purine nucleoside catabolic process"/>
    <property type="evidence" value="ECO:0007669"/>
    <property type="project" value="TreeGrafter"/>
</dbReference>
<proteinExistence type="predicted"/>
<dbReference type="InterPro" id="IPR001910">
    <property type="entry name" value="Inosine/uridine_hydrolase_dom"/>
</dbReference>
<dbReference type="GO" id="GO:0005829">
    <property type="term" value="C:cytosol"/>
    <property type="evidence" value="ECO:0007669"/>
    <property type="project" value="TreeGrafter"/>
</dbReference>
<gene>
    <name evidence="4" type="ORF">C7B43_16800</name>
</gene>
<evidence type="ECO:0000256" key="1">
    <source>
        <dbReference type="ARBA" id="ARBA00022801"/>
    </source>
</evidence>
<dbReference type="Proteomes" id="UP000242699">
    <property type="component" value="Unassembled WGS sequence"/>
</dbReference>
<evidence type="ECO:0000256" key="2">
    <source>
        <dbReference type="ARBA" id="ARBA00023295"/>
    </source>
</evidence>
<dbReference type="Gene3D" id="3.90.245.10">
    <property type="entry name" value="Ribonucleoside hydrolase-like"/>
    <property type="match status" value="1"/>
</dbReference>
<dbReference type="InterPro" id="IPR036452">
    <property type="entry name" value="Ribo_hydro-like"/>
</dbReference>
<sequence length="297" mass="32903">MDPGHDDALALLVALASLKVKGVTAVCGNQTVDKTARNARRVLDLAHYEEISVHQGADRPLFRPLVTAAHVHGSSGLDGYHFHLRDREKTIPADAQQWLECEFTQEPGDIAWIATGPLTNVAAFLMGHREFVPRIKKLTVMGGALNHGNITPYAEFNFYVDPDAAHWVLAQGIPIQLVGLDVTHKALLAPDALERFVSFGSEIGLMLHDLFAFYFKHEPNAVPQGVPVHDVLAVGAMVHPEFFAWRRVNLTVERCDEKYRGQMTVVSESARAATQVAVDVDVARFFEWMWAMLANGF</sequence>
<dbReference type="PANTHER" id="PTHR12304">
    <property type="entry name" value="INOSINE-URIDINE PREFERRING NUCLEOSIDE HYDROLASE"/>
    <property type="match status" value="1"/>
</dbReference>
<dbReference type="GO" id="GO:0008477">
    <property type="term" value="F:purine nucleosidase activity"/>
    <property type="evidence" value="ECO:0007669"/>
    <property type="project" value="TreeGrafter"/>
</dbReference>
<keyword evidence="1" id="KW-0378">Hydrolase</keyword>
<comment type="caution">
    <text evidence="4">The sequence shown here is derived from an EMBL/GenBank/DDBJ whole genome shotgun (WGS) entry which is preliminary data.</text>
</comment>
<dbReference type="Pfam" id="PF01156">
    <property type="entry name" value="IU_nuc_hydro"/>
    <property type="match status" value="1"/>
</dbReference>